<accession>A0A833VRW6</accession>
<dbReference type="OrthoDB" id="728887at2759"/>
<gene>
    <name evidence="2" type="ORF">FCM35_KLT01841</name>
</gene>
<evidence type="ECO:0000313" key="3">
    <source>
        <dbReference type="Proteomes" id="UP000623129"/>
    </source>
</evidence>
<reference evidence="2" key="1">
    <citation type="submission" date="2020-01" db="EMBL/GenBank/DDBJ databases">
        <title>Genome sequence of Kobresia littledalei, the first chromosome-level genome in the family Cyperaceae.</title>
        <authorList>
            <person name="Qu G."/>
        </authorList>
    </citation>
    <scope>NUCLEOTIDE SEQUENCE</scope>
    <source>
        <strain evidence="2">C.B.Clarke</strain>
        <tissue evidence="2">Leaf</tissue>
    </source>
</reference>
<comment type="caution">
    <text evidence="2">The sequence shown here is derived from an EMBL/GenBank/DDBJ whole genome shotgun (WGS) entry which is preliminary data.</text>
</comment>
<keyword evidence="1" id="KW-0812">Transmembrane</keyword>
<feature type="transmembrane region" description="Helical" evidence="1">
    <location>
        <begin position="6"/>
        <end position="32"/>
    </location>
</feature>
<evidence type="ECO:0000313" key="2">
    <source>
        <dbReference type="EMBL" id="KAF3332264.1"/>
    </source>
</evidence>
<protein>
    <submittedName>
        <fullName evidence="2">Succinate dehydrogenase subunit 8A</fullName>
    </submittedName>
</protein>
<dbReference type="EMBL" id="SWLB01000011">
    <property type="protein sequence ID" value="KAF3332264.1"/>
    <property type="molecule type" value="Genomic_DNA"/>
</dbReference>
<proteinExistence type="predicted"/>
<organism evidence="2 3">
    <name type="scientific">Carex littledalei</name>
    <dbReference type="NCBI Taxonomy" id="544730"/>
    <lineage>
        <taxon>Eukaryota</taxon>
        <taxon>Viridiplantae</taxon>
        <taxon>Streptophyta</taxon>
        <taxon>Embryophyta</taxon>
        <taxon>Tracheophyta</taxon>
        <taxon>Spermatophyta</taxon>
        <taxon>Magnoliopsida</taxon>
        <taxon>Liliopsida</taxon>
        <taxon>Poales</taxon>
        <taxon>Cyperaceae</taxon>
        <taxon>Cyperoideae</taxon>
        <taxon>Cariceae</taxon>
        <taxon>Carex</taxon>
        <taxon>Carex subgen. Euthyceras</taxon>
    </lineage>
</organism>
<evidence type="ECO:0000256" key="1">
    <source>
        <dbReference type="SAM" id="Phobius"/>
    </source>
</evidence>
<keyword evidence="1" id="KW-1133">Transmembrane helix</keyword>
<keyword evidence="3" id="KW-1185">Reference proteome</keyword>
<dbReference type="AlphaFoldDB" id="A0A833VRW6"/>
<sequence>MIYRRWSLLTSTIVIWGGIATAGIAGFHLFGAKEKFREYMRREGEKLRHEDRVMMAKSKGD</sequence>
<dbReference type="Proteomes" id="UP000623129">
    <property type="component" value="Unassembled WGS sequence"/>
</dbReference>
<name>A0A833VRW6_9POAL</name>
<keyword evidence="1" id="KW-0472">Membrane</keyword>